<dbReference type="GO" id="GO:0030295">
    <property type="term" value="F:protein kinase activator activity"/>
    <property type="evidence" value="ECO:0007669"/>
    <property type="project" value="TreeGrafter"/>
</dbReference>
<sequence length="157" mass="17254">MNLLSCLNPERTLVCAQVSSKKRAFEILSETLSSSCQSLSEQQVLDSLFNRERLGSTALGKGIAIPHGRCNGCDKAVCAILMLEEGVDYDAPDKQPVDILFAVLVPEKAHDEHLKTLSSIANLLKSDSFCRQLRNAYNNQALYDIVVAGLKKTEQVE</sequence>
<feature type="domain" description="PTS EIIA type-2" evidence="1">
    <location>
        <begin position="5"/>
        <end position="149"/>
    </location>
</feature>
<name>A0AA51X6G8_9GAMM</name>
<dbReference type="PANTHER" id="PTHR47738">
    <property type="entry name" value="PTS SYSTEM FRUCTOSE-LIKE EIIA COMPONENT-RELATED"/>
    <property type="match status" value="1"/>
</dbReference>
<dbReference type="KEGG" id="plei:Q9312_18050"/>
<dbReference type="InterPro" id="IPR016152">
    <property type="entry name" value="PTrfase/Anion_transptr"/>
</dbReference>
<proteinExistence type="predicted"/>
<dbReference type="Gene3D" id="3.40.930.10">
    <property type="entry name" value="Mannitol-specific EII, Chain A"/>
    <property type="match status" value="1"/>
</dbReference>
<dbReference type="NCBIfam" id="TIGR01419">
    <property type="entry name" value="nitro_reg_IIA"/>
    <property type="match status" value="1"/>
</dbReference>
<dbReference type="InterPro" id="IPR051541">
    <property type="entry name" value="PTS_SugarTrans_NitroReg"/>
</dbReference>
<dbReference type="PROSITE" id="PS00372">
    <property type="entry name" value="PTS_EIIA_TYPE_2_HIS"/>
    <property type="match status" value="1"/>
</dbReference>
<dbReference type="SUPFAM" id="SSF55804">
    <property type="entry name" value="Phoshotransferase/anion transport protein"/>
    <property type="match status" value="1"/>
</dbReference>
<reference evidence="2 3" key="1">
    <citation type="submission" date="2023-08" db="EMBL/GenBank/DDBJ databases">
        <title>Pleionea litopenaei sp. nov., isolated from stomach of juvenile Litopenaeus vannamei.</title>
        <authorList>
            <person name="Rho A.M."/>
            <person name="Hwang C.Y."/>
        </authorList>
    </citation>
    <scope>NUCLEOTIDE SEQUENCE [LARGE SCALE GENOMIC DNA]</scope>
    <source>
        <strain evidence="2 3">HL-JVS1</strain>
    </source>
</reference>
<dbReference type="AlphaFoldDB" id="A0AA51X6G8"/>
<dbReference type="PROSITE" id="PS51094">
    <property type="entry name" value="PTS_EIIA_TYPE_2"/>
    <property type="match status" value="1"/>
</dbReference>
<keyword evidence="3" id="KW-1185">Reference proteome</keyword>
<gene>
    <name evidence="2" type="primary">ptsN</name>
    <name evidence="2" type="ORF">Q9312_18050</name>
</gene>
<organism evidence="2 3">
    <name type="scientific">Pleionea litopenaei</name>
    <dbReference type="NCBI Taxonomy" id="3070815"/>
    <lineage>
        <taxon>Bacteria</taxon>
        <taxon>Pseudomonadati</taxon>
        <taxon>Pseudomonadota</taxon>
        <taxon>Gammaproteobacteria</taxon>
        <taxon>Oceanospirillales</taxon>
        <taxon>Pleioneaceae</taxon>
        <taxon>Pleionea</taxon>
    </lineage>
</organism>
<dbReference type="Proteomes" id="UP001239782">
    <property type="component" value="Chromosome"/>
</dbReference>
<dbReference type="PANTHER" id="PTHR47738:SF1">
    <property type="entry name" value="NITROGEN REGULATORY PROTEIN"/>
    <property type="match status" value="1"/>
</dbReference>
<evidence type="ECO:0000313" key="2">
    <source>
        <dbReference type="EMBL" id="WMS87113.1"/>
    </source>
</evidence>
<dbReference type="CDD" id="cd00211">
    <property type="entry name" value="PTS_IIA_fru"/>
    <property type="match status" value="1"/>
</dbReference>
<dbReference type="EMBL" id="CP133548">
    <property type="protein sequence ID" value="WMS87113.1"/>
    <property type="molecule type" value="Genomic_DNA"/>
</dbReference>
<dbReference type="RefSeq" id="WP_309202252.1">
    <property type="nucleotide sequence ID" value="NZ_CP133548.1"/>
</dbReference>
<dbReference type="InterPro" id="IPR002178">
    <property type="entry name" value="PTS_EIIA_type-2_dom"/>
</dbReference>
<accession>A0AA51X6G8</accession>
<dbReference type="GO" id="GO:0009401">
    <property type="term" value="P:phosphoenolpyruvate-dependent sugar phosphotransferase system"/>
    <property type="evidence" value="ECO:0007669"/>
    <property type="project" value="InterPro"/>
</dbReference>
<protein>
    <submittedName>
        <fullName evidence="2">PTS IIA-like nitrogen regulatory protein PtsN</fullName>
    </submittedName>
</protein>
<dbReference type="Pfam" id="PF00359">
    <property type="entry name" value="PTS_EIIA_2"/>
    <property type="match status" value="1"/>
</dbReference>
<evidence type="ECO:0000259" key="1">
    <source>
        <dbReference type="PROSITE" id="PS51094"/>
    </source>
</evidence>
<dbReference type="InterPro" id="IPR006320">
    <property type="entry name" value="PTS_Nitro_regul"/>
</dbReference>
<dbReference type="GO" id="GO:0008982">
    <property type="term" value="F:protein-N(PI)-phosphohistidine-sugar phosphotransferase activity"/>
    <property type="evidence" value="ECO:0007669"/>
    <property type="project" value="InterPro"/>
</dbReference>
<evidence type="ECO:0000313" key="3">
    <source>
        <dbReference type="Proteomes" id="UP001239782"/>
    </source>
</evidence>